<gene>
    <name evidence="7" type="ORF">SAY87_010841</name>
</gene>
<dbReference type="PANTHER" id="PTHR32116:SF12">
    <property type="entry name" value="GALACTURONOSYLTRANSFERASE 7-RELATED"/>
    <property type="match status" value="1"/>
</dbReference>
<comment type="similarity">
    <text evidence="2 5">Belongs to the glycosyltransferase 8 family.</text>
</comment>
<keyword evidence="3 5" id="KW-0328">Glycosyltransferase</keyword>
<comment type="pathway">
    <text evidence="1 5">Glycan metabolism; pectin biosynthesis.</text>
</comment>
<dbReference type="Pfam" id="PF01501">
    <property type="entry name" value="Glyco_transf_8"/>
    <property type="match status" value="1"/>
</dbReference>
<evidence type="ECO:0000313" key="8">
    <source>
        <dbReference type="Proteomes" id="UP001345219"/>
    </source>
</evidence>
<dbReference type="InterPro" id="IPR002495">
    <property type="entry name" value="Glyco_trans_8"/>
</dbReference>
<name>A0AAN7GM28_9MYRT</name>
<dbReference type="GO" id="GO:0047262">
    <property type="term" value="F:polygalacturonate 4-alpha-galacturonosyltransferase activity"/>
    <property type="evidence" value="ECO:0007669"/>
    <property type="project" value="InterPro"/>
</dbReference>
<evidence type="ECO:0000256" key="5">
    <source>
        <dbReference type="RuleBase" id="RU362027"/>
    </source>
</evidence>
<dbReference type="InterPro" id="IPR029044">
    <property type="entry name" value="Nucleotide-diphossugar_trans"/>
</dbReference>
<keyword evidence="5" id="KW-0472">Membrane</keyword>
<dbReference type="Pfam" id="PF25557">
    <property type="entry name" value="GAUT_1"/>
    <property type="match status" value="1"/>
</dbReference>
<dbReference type="GO" id="GO:0071555">
    <property type="term" value="P:cell wall organization"/>
    <property type="evidence" value="ECO:0007669"/>
    <property type="project" value="UniProtKB-KW"/>
</dbReference>
<dbReference type="PANTHER" id="PTHR32116">
    <property type="entry name" value="GALACTURONOSYLTRANSFERASE 4-RELATED"/>
    <property type="match status" value="1"/>
</dbReference>
<evidence type="ECO:0000256" key="6">
    <source>
        <dbReference type="SAM" id="MobiDB-lite"/>
    </source>
</evidence>
<dbReference type="AlphaFoldDB" id="A0AAN7GM28"/>
<dbReference type="GO" id="GO:0000139">
    <property type="term" value="C:Golgi membrane"/>
    <property type="evidence" value="ECO:0007669"/>
    <property type="project" value="UniProtKB-SubCell"/>
</dbReference>
<dbReference type="EC" id="2.4.1.-" evidence="5"/>
<feature type="transmembrane region" description="Helical" evidence="5">
    <location>
        <begin position="15"/>
        <end position="36"/>
    </location>
</feature>
<dbReference type="CDD" id="cd06429">
    <property type="entry name" value="GT8_like_1"/>
    <property type="match status" value="1"/>
</dbReference>
<comment type="subcellular location">
    <subcellularLocation>
        <location evidence="5">Golgi apparatus membrane</location>
        <topology evidence="5">Single-pass type II membrane protein</topology>
    </subcellularLocation>
</comment>
<evidence type="ECO:0000256" key="4">
    <source>
        <dbReference type="ARBA" id="ARBA00022679"/>
    </source>
</evidence>
<comment type="caution">
    <text evidence="7">The sequence shown here is derived from an EMBL/GenBank/DDBJ whole genome shotgun (WGS) entry which is preliminary data.</text>
</comment>
<dbReference type="Gene3D" id="3.90.550.10">
    <property type="entry name" value="Spore Coat Polysaccharide Biosynthesis Protein SpsA, Chain A"/>
    <property type="match status" value="1"/>
</dbReference>
<evidence type="ECO:0000256" key="2">
    <source>
        <dbReference type="ARBA" id="ARBA00006351"/>
    </source>
</evidence>
<dbReference type="InterPro" id="IPR029993">
    <property type="entry name" value="GAUT"/>
</dbReference>
<proteinExistence type="inferred from homology"/>
<keyword evidence="5" id="KW-1133">Transmembrane helix</keyword>
<evidence type="ECO:0000256" key="1">
    <source>
        <dbReference type="ARBA" id="ARBA00004877"/>
    </source>
</evidence>
<keyword evidence="8" id="KW-1185">Reference proteome</keyword>
<protein>
    <recommendedName>
        <fullName evidence="5">Hexosyltransferase</fullName>
        <ecNumber evidence="5">2.4.1.-</ecNumber>
    </recommendedName>
</protein>
<keyword evidence="4" id="KW-0808">Transferase</keyword>
<dbReference type="EMBL" id="JAXIOK010000022">
    <property type="protein sequence ID" value="KAK4744529.1"/>
    <property type="molecule type" value="Genomic_DNA"/>
</dbReference>
<reference evidence="7 8" key="1">
    <citation type="journal article" date="2023" name="Hortic Res">
        <title>Pangenome of water caltrop reveals structural variations and asymmetric subgenome divergence after allopolyploidization.</title>
        <authorList>
            <person name="Zhang X."/>
            <person name="Chen Y."/>
            <person name="Wang L."/>
            <person name="Yuan Y."/>
            <person name="Fang M."/>
            <person name="Shi L."/>
            <person name="Lu R."/>
            <person name="Comes H.P."/>
            <person name="Ma Y."/>
            <person name="Chen Y."/>
            <person name="Huang G."/>
            <person name="Zhou Y."/>
            <person name="Zheng Z."/>
            <person name="Qiu Y."/>
        </authorList>
    </citation>
    <scope>NUCLEOTIDE SEQUENCE [LARGE SCALE GENOMIC DNA]</scope>
    <source>
        <tissue evidence="7">Roots</tissue>
    </source>
</reference>
<keyword evidence="5" id="KW-0812">Transmembrane</keyword>
<dbReference type="SUPFAM" id="SSF53448">
    <property type="entry name" value="Nucleotide-diphospho-sugar transferases"/>
    <property type="match status" value="1"/>
</dbReference>
<keyword evidence="5" id="KW-0961">Cell wall biogenesis/degradation</keyword>
<organism evidence="7 8">
    <name type="scientific">Trapa incisa</name>
    <dbReference type="NCBI Taxonomy" id="236973"/>
    <lineage>
        <taxon>Eukaryota</taxon>
        <taxon>Viridiplantae</taxon>
        <taxon>Streptophyta</taxon>
        <taxon>Embryophyta</taxon>
        <taxon>Tracheophyta</taxon>
        <taxon>Spermatophyta</taxon>
        <taxon>Magnoliopsida</taxon>
        <taxon>eudicotyledons</taxon>
        <taxon>Gunneridae</taxon>
        <taxon>Pentapetalae</taxon>
        <taxon>rosids</taxon>
        <taxon>malvids</taxon>
        <taxon>Myrtales</taxon>
        <taxon>Lythraceae</taxon>
        <taxon>Trapa</taxon>
    </lineage>
</organism>
<dbReference type="Proteomes" id="UP001345219">
    <property type="component" value="Chromosome 9"/>
</dbReference>
<evidence type="ECO:0000256" key="3">
    <source>
        <dbReference type="ARBA" id="ARBA00022676"/>
    </source>
</evidence>
<evidence type="ECO:0000313" key="7">
    <source>
        <dbReference type="EMBL" id="KAK4744529.1"/>
    </source>
</evidence>
<feature type="region of interest" description="Disordered" evidence="6">
    <location>
        <begin position="138"/>
        <end position="163"/>
    </location>
</feature>
<accession>A0AAN7GM28</accession>
<keyword evidence="5" id="KW-0333">Golgi apparatus</keyword>
<sequence>MKGGGAGAGKRRWKCLVIAIFGLVILSMLVPFGFLFGRFRSSTVAVLVTEQQTSQPNRLWSFDRQVNVDEDDHSDAKKDRSEVDHAKELVDKFAPTISKDAPGNIFPGGKNHTIDAAVKDKQPELVFSVPSPVLLPSVPSPNGRKVYHGPGKNNRPNKTLSTDNDKSCEMTFGSYCLWRQEHKKAIKDDMVKKLKDRLFVARAYFPSIAKLPDQEKLSHELRLNIQEFERILSESSRDADLPPLIEMKLQKMEAAIAKSQAVKLDCNNVNKKLAQILDLTEDEANFHTRQSAFLYRLAVQTMPKSLHCLSLRLTVEYFSSYPPDLESSLSNKFSDPAFHHFVMLSNNVLASSVVINSTVMNAHESQSLVFHVLTNDENYFAMKLWFLRNEYKGAAVQVLNVEHLDMDFQDKASLLSFSLSQEFRISFHNTNNQSYLDMRMEYISLFSSLHYLLPEIFQNLGKIIVLDDDIVVQQDLSTLWNLDMEGKVIAAQMFCSVRLGQLWHYTGENGSSRNSCSWMSGFNIIDLRRWRELQLTETYQRLLQEYNVGGRSAESVSLHASFLTFEGLIKPLDDSWVLSGLGHNYGLKRQAVNRAAVLHYNGNMKPWLEMGVPKYKSNWKRYLNLENQILNNCNVNP</sequence>